<evidence type="ECO:0000256" key="1">
    <source>
        <dbReference type="ARBA" id="ARBA00004613"/>
    </source>
</evidence>
<keyword evidence="4 6" id="KW-0964">Secreted</keyword>
<evidence type="ECO:0000313" key="7">
    <source>
        <dbReference type="EMBL" id="KAK4775148.1"/>
    </source>
</evidence>
<dbReference type="GO" id="GO:0060320">
    <property type="term" value="P:rejection of self pollen"/>
    <property type="evidence" value="ECO:0007669"/>
    <property type="project" value="UniProtKB-KW"/>
</dbReference>
<accession>A0AAN7L2W2</accession>
<feature type="signal peptide" evidence="6">
    <location>
        <begin position="1"/>
        <end position="22"/>
    </location>
</feature>
<reference evidence="7 8" key="1">
    <citation type="journal article" date="2023" name="Hortic Res">
        <title>Pangenome of water caltrop reveals structural variations and asymmetric subgenome divergence after allopolyploidization.</title>
        <authorList>
            <person name="Zhang X."/>
            <person name="Chen Y."/>
            <person name="Wang L."/>
            <person name="Yuan Y."/>
            <person name="Fang M."/>
            <person name="Shi L."/>
            <person name="Lu R."/>
            <person name="Comes H.P."/>
            <person name="Ma Y."/>
            <person name="Chen Y."/>
            <person name="Huang G."/>
            <person name="Zhou Y."/>
            <person name="Zheng Z."/>
            <person name="Qiu Y."/>
        </authorList>
    </citation>
    <scope>NUCLEOTIDE SEQUENCE [LARGE SCALE GENOMIC DNA]</scope>
    <source>
        <strain evidence="7">F231</strain>
    </source>
</reference>
<proteinExistence type="inferred from homology"/>
<evidence type="ECO:0000256" key="3">
    <source>
        <dbReference type="ARBA" id="ARBA00022471"/>
    </source>
</evidence>
<keyword evidence="5 6" id="KW-0732">Signal</keyword>
<dbReference type="Pfam" id="PF05938">
    <property type="entry name" value="Self-incomp_S1"/>
    <property type="match status" value="1"/>
</dbReference>
<comment type="similarity">
    <text evidence="2 6">Belongs to the plant self-incompatibility (S1) protein family.</text>
</comment>
<dbReference type="EMBL" id="JAXQNO010000019">
    <property type="protein sequence ID" value="KAK4775148.1"/>
    <property type="molecule type" value="Genomic_DNA"/>
</dbReference>
<organism evidence="7 8">
    <name type="scientific">Trapa natans</name>
    <name type="common">Water chestnut</name>
    <dbReference type="NCBI Taxonomy" id="22666"/>
    <lineage>
        <taxon>Eukaryota</taxon>
        <taxon>Viridiplantae</taxon>
        <taxon>Streptophyta</taxon>
        <taxon>Embryophyta</taxon>
        <taxon>Tracheophyta</taxon>
        <taxon>Spermatophyta</taxon>
        <taxon>Magnoliopsida</taxon>
        <taxon>eudicotyledons</taxon>
        <taxon>Gunneridae</taxon>
        <taxon>Pentapetalae</taxon>
        <taxon>rosids</taxon>
        <taxon>malvids</taxon>
        <taxon>Myrtales</taxon>
        <taxon>Lythraceae</taxon>
        <taxon>Trapa</taxon>
    </lineage>
</organism>
<dbReference type="InterPro" id="IPR008972">
    <property type="entry name" value="Cupredoxin"/>
</dbReference>
<feature type="chain" id="PRO_5042667403" description="S-protein homolog" evidence="6">
    <location>
        <begin position="23"/>
        <end position="143"/>
    </location>
</feature>
<keyword evidence="8" id="KW-1185">Reference proteome</keyword>
<dbReference type="SUPFAM" id="SSF49503">
    <property type="entry name" value="Cupredoxins"/>
    <property type="match status" value="1"/>
</dbReference>
<evidence type="ECO:0000313" key="8">
    <source>
        <dbReference type="Proteomes" id="UP001346149"/>
    </source>
</evidence>
<evidence type="ECO:0000256" key="4">
    <source>
        <dbReference type="ARBA" id="ARBA00022525"/>
    </source>
</evidence>
<comment type="subcellular location">
    <subcellularLocation>
        <location evidence="1 6">Secreted</location>
    </subcellularLocation>
</comment>
<dbReference type="PANTHER" id="PTHR31232">
    <property type="match status" value="1"/>
</dbReference>
<keyword evidence="3 6" id="KW-0713">Self-incompatibility</keyword>
<sequence length="143" mass="16103">MLYKNKTTLVLLRLLLISVAAAASSDGGEIIRKLIHVEVVNMLPPGHSFGIHCKSKDDDLGNHIVGPNQRYGFEFRDNFLGTTLFFCGVKTEYGEGVYEIFTHRRDEDRCSRCVWGVTQVGVYGYSKGLNALPDIYFKWKGLP</sequence>
<comment type="caution">
    <text evidence="7">The sequence shown here is derived from an EMBL/GenBank/DDBJ whole genome shotgun (WGS) entry which is preliminary data.</text>
</comment>
<evidence type="ECO:0000256" key="6">
    <source>
        <dbReference type="RuleBase" id="RU367044"/>
    </source>
</evidence>
<evidence type="ECO:0000256" key="2">
    <source>
        <dbReference type="ARBA" id="ARBA00005581"/>
    </source>
</evidence>
<dbReference type="Proteomes" id="UP001346149">
    <property type="component" value="Unassembled WGS sequence"/>
</dbReference>
<dbReference type="PANTHER" id="PTHR31232:SF18">
    <property type="entry name" value="S-PROTEIN HOMOLOG"/>
    <property type="match status" value="1"/>
</dbReference>
<dbReference type="GO" id="GO:0005576">
    <property type="term" value="C:extracellular region"/>
    <property type="evidence" value="ECO:0007669"/>
    <property type="project" value="UniProtKB-SubCell"/>
</dbReference>
<dbReference type="InterPro" id="IPR010264">
    <property type="entry name" value="Self-incomp_S1"/>
</dbReference>
<name>A0AAN7L2W2_TRANT</name>
<dbReference type="AlphaFoldDB" id="A0AAN7L2W2"/>
<protein>
    <recommendedName>
        <fullName evidence="6">S-protein homolog</fullName>
    </recommendedName>
</protein>
<evidence type="ECO:0000256" key="5">
    <source>
        <dbReference type="ARBA" id="ARBA00022729"/>
    </source>
</evidence>
<gene>
    <name evidence="7" type="ORF">SAY86_010083</name>
</gene>